<evidence type="ECO:0000256" key="1">
    <source>
        <dbReference type="ARBA" id="ARBA00022723"/>
    </source>
</evidence>
<keyword evidence="3" id="KW-0862">Zinc</keyword>
<feature type="region of interest" description="Disordered" evidence="6">
    <location>
        <begin position="256"/>
        <end position="277"/>
    </location>
</feature>
<dbReference type="InterPro" id="IPR017907">
    <property type="entry name" value="Znf_RING_CS"/>
</dbReference>
<dbReference type="SUPFAM" id="SSF57845">
    <property type="entry name" value="B-box zinc-binding domain"/>
    <property type="match status" value="1"/>
</dbReference>
<dbReference type="InParanoid" id="A0A672U2T4"/>
<evidence type="ECO:0000313" key="10">
    <source>
        <dbReference type="Ensembl" id="ENSSHBP00005008813.1"/>
    </source>
</evidence>
<dbReference type="Pfam" id="PF15227">
    <property type="entry name" value="zf-C3HC4_4"/>
    <property type="match status" value="1"/>
</dbReference>
<dbReference type="Ensembl" id="ENSSHBT00005010621.1">
    <property type="protein sequence ID" value="ENSSHBP00005008813.1"/>
    <property type="gene ID" value="ENSSHBG00005007692.1"/>
</dbReference>
<dbReference type="InterPro" id="IPR003879">
    <property type="entry name" value="Butyrophylin_SPRY"/>
</dbReference>
<dbReference type="PROSITE" id="PS50089">
    <property type="entry name" value="ZF_RING_2"/>
    <property type="match status" value="1"/>
</dbReference>
<dbReference type="SMART" id="SM00589">
    <property type="entry name" value="PRY"/>
    <property type="match status" value="1"/>
</dbReference>
<dbReference type="SMART" id="SM00336">
    <property type="entry name" value="BBOX"/>
    <property type="match status" value="1"/>
</dbReference>
<dbReference type="Pfam" id="PF00643">
    <property type="entry name" value="zf-B_box"/>
    <property type="match status" value="1"/>
</dbReference>
<accession>A0A672U2T4</accession>
<dbReference type="InterPro" id="IPR000315">
    <property type="entry name" value="Znf_B-box"/>
</dbReference>
<dbReference type="CDD" id="cd16594">
    <property type="entry name" value="RING-HC_TRIM7-like_C-IV"/>
    <property type="match status" value="1"/>
</dbReference>
<organism evidence="10 11">
    <name type="scientific">Strigops habroptila</name>
    <name type="common">Kakapo</name>
    <dbReference type="NCBI Taxonomy" id="2489341"/>
    <lineage>
        <taxon>Eukaryota</taxon>
        <taxon>Metazoa</taxon>
        <taxon>Chordata</taxon>
        <taxon>Craniata</taxon>
        <taxon>Vertebrata</taxon>
        <taxon>Euteleostomi</taxon>
        <taxon>Archelosauria</taxon>
        <taxon>Archosauria</taxon>
        <taxon>Dinosauria</taxon>
        <taxon>Saurischia</taxon>
        <taxon>Theropoda</taxon>
        <taxon>Coelurosauria</taxon>
        <taxon>Aves</taxon>
        <taxon>Neognathae</taxon>
        <taxon>Neoaves</taxon>
        <taxon>Telluraves</taxon>
        <taxon>Australaves</taxon>
        <taxon>Psittaciformes</taxon>
        <taxon>Psittacidae</taxon>
        <taxon>Strigops</taxon>
    </lineage>
</organism>
<dbReference type="SUPFAM" id="SSF57850">
    <property type="entry name" value="RING/U-box"/>
    <property type="match status" value="1"/>
</dbReference>
<evidence type="ECO:0000256" key="2">
    <source>
        <dbReference type="ARBA" id="ARBA00022771"/>
    </source>
</evidence>
<dbReference type="AlphaFoldDB" id="A0A672U2T4"/>
<keyword evidence="2 4" id="KW-0863">Zinc-finger</keyword>
<dbReference type="PANTHER" id="PTHR24103">
    <property type="entry name" value="E3 UBIQUITIN-PROTEIN LIGASE TRIM"/>
    <property type="match status" value="1"/>
</dbReference>
<dbReference type="InterPro" id="IPR001841">
    <property type="entry name" value="Znf_RING"/>
</dbReference>
<dbReference type="OMA" id="FQAHVQI"/>
<dbReference type="Gene3D" id="3.30.160.60">
    <property type="entry name" value="Classic Zinc Finger"/>
    <property type="match status" value="1"/>
</dbReference>
<dbReference type="InterPro" id="IPR003877">
    <property type="entry name" value="SPRY_dom"/>
</dbReference>
<evidence type="ECO:0000256" key="6">
    <source>
        <dbReference type="SAM" id="MobiDB-lite"/>
    </source>
</evidence>
<feature type="domain" description="B box-type" evidence="8">
    <location>
        <begin position="88"/>
        <end position="129"/>
    </location>
</feature>
<dbReference type="FunFam" id="2.60.120.920:FF:000004">
    <property type="entry name" value="Butyrophilin subfamily 1 member A1"/>
    <property type="match status" value="1"/>
</dbReference>
<dbReference type="GeneTree" id="ENSGT00940000158668"/>
<name>A0A672U2T4_STRHB</name>
<feature type="domain" description="RING-type" evidence="7">
    <location>
        <begin position="16"/>
        <end position="57"/>
    </location>
</feature>
<dbReference type="SMART" id="SM00184">
    <property type="entry name" value="RING"/>
    <property type="match status" value="1"/>
</dbReference>
<dbReference type="InterPro" id="IPR013083">
    <property type="entry name" value="Znf_RING/FYVE/PHD"/>
</dbReference>
<keyword evidence="5" id="KW-0175">Coiled coil</keyword>
<dbReference type="SMART" id="SM00449">
    <property type="entry name" value="SPRY"/>
    <property type="match status" value="1"/>
</dbReference>
<feature type="coiled-coil region" evidence="5">
    <location>
        <begin position="209"/>
        <end position="236"/>
    </location>
</feature>
<keyword evidence="1" id="KW-0479">Metal-binding</keyword>
<proteinExistence type="predicted"/>
<dbReference type="PRINTS" id="PR01407">
    <property type="entry name" value="BUTYPHLNCDUF"/>
</dbReference>
<dbReference type="InterPro" id="IPR001870">
    <property type="entry name" value="B30.2/SPRY"/>
</dbReference>
<dbReference type="GO" id="GO:0008270">
    <property type="term" value="F:zinc ion binding"/>
    <property type="evidence" value="ECO:0007669"/>
    <property type="project" value="UniProtKB-KW"/>
</dbReference>
<dbReference type="CDD" id="cd12888">
    <property type="entry name" value="SPRY_PRY_TRIM7_like"/>
    <property type="match status" value="1"/>
</dbReference>
<dbReference type="PROSITE" id="PS50188">
    <property type="entry name" value="B302_SPRY"/>
    <property type="match status" value="1"/>
</dbReference>
<dbReference type="PROSITE" id="PS50119">
    <property type="entry name" value="ZF_BBOX"/>
    <property type="match status" value="1"/>
</dbReference>
<dbReference type="InterPro" id="IPR013320">
    <property type="entry name" value="ConA-like_dom_sf"/>
</dbReference>
<dbReference type="Proteomes" id="UP000472266">
    <property type="component" value="Unplaced"/>
</dbReference>
<protein>
    <submittedName>
        <fullName evidence="10">Uncharacterized protein</fullName>
    </submittedName>
</protein>
<evidence type="ECO:0000259" key="9">
    <source>
        <dbReference type="PROSITE" id="PS50188"/>
    </source>
</evidence>
<evidence type="ECO:0000259" key="8">
    <source>
        <dbReference type="PROSITE" id="PS50119"/>
    </source>
</evidence>
<dbReference type="CDD" id="cd19760">
    <property type="entry name" value="Bbox2_TRIM4-like"/>
    <property type="match status" value="1"/>
</dbReference>
<reference evidence="10" key="2">
    <citation type="submission" date="2025-09" db="UniProtKB">
        <authorList>
            <consortium name="Ensembl"/>
        </authorList>
    </citation>
    <scope>IDENTIFICATION</scope>
</reference>
<dbReference type="Gene3D" id="2.60.120.920">
    <property type="match status" value="1"/>
</dbReference>
<dbReference type="SUPFAM" id="SSF49899">
    <property type="entry name" value="Concanavalin A-like lectins/glucanases"/>
    <property type="match status" value="1"/>
</dbReference>
<dbReference type="Pfam" id="PF00622">
    <property type="entry name" value="SPRY"/>
    <property type="match status" value="1"/>
</dbReference>
<dbReference type="InterPro" id="IPR006574">
    <property type="entry name" value="PRY"/>
</dbReference>
<dbReference type="Pfam" id="PF13765">
    <property type="entry name" value="PRY"/>
    <property type="match status" value="1"/>
</dbReference>
<evidence type="ECO:0000256" key="4">
    <source>
        <dbReference type="PROSITE-ProRule" id="PRU00024"/>
    </source>
</evidence>
<sequence>MAAASPAQSFRDEASCSICRGLFQDPVSIHCGHNFCRGCITRCWEGSDGSFSCPRCRETAPQRNLRPNRELATLIAVAQRLSLQAGRAGHGLCRKHREALKLFCEEEQSPICLVCRESQAHRGHSVVPIEEAAEEHKEKLQAHVQVLKDRREKLLGLKKAEEGKSLDLLEQVEGVRHKVVSQVKELQQFVAEQESVLLERLAKLDQDIVRRQEENINRLLGEISSISEQVRELEEKCQQPACELLQVFLLSRLEKDGAQKPAEPSPELGQKPTAPPPKSIALKEMLLKFSLTLDPDTAHPRLVLSEGHKSVRWGDTRQPLPDNPERFDSSRCVLASGGFTAGRYYWEVALGHGQVWALGVAKESVRRKGRIGINPREGIWAVGQCGSKSQALTSPPIPIALPAAPAVIGVYLDYEAGRVAFFDSQKEVPIFSHPPTSFAGEKILPLLCLGKGCQFTLSP</sequence>
<feature type="domain" description="B30.2/SPRY" evidence="9">
    <location>
        <begin position="271"/>
        <end position="459"/>
    </location>
</feature>
<gene>
    <name evidence="10" type="primary">LOC115618888</name>
</gene>
<keyword evidence="11" id="KW-1185">Reference proteome</keyword>
<reference evidence="10" key="1">
    <citation type="submission" date="2025-08" db="UniProtKB">
        <authorList>
            <consortium name="Ensembl"/>
        </authorList>
    </citation>
    <scope>IDENTIFICATION</scope>
</reference>
<dbReference type="Gene3D" id="3.30.40.10">
    <property type="entry name" value="Zinc/RING finger domain, C3HC4 (zinc finger)"/>
    <property type="match status" value="1"/>
</dbReference>
<dbReference type="InterPro" id="IPR050143">
    <property type="entry name" value="TRIM/RBCC"/>
</dbReference>
<evidence type="ECO:0000259" key="7">
    <source>
        <dbReference type="PROSITE" id="PS50089"/>
    </source>
</evidence>
<evidence type="ECO:0000256" key="3">
    <source>
        <dbReference type="ARBA" id="ARBA00022833"/>
    </source>
</evidence>
<evidence type="ECO:0000313" key="11">
    <source>
        <dbReference type="Proteomes" id="UP000472266"/>
    </source>
</evidence>
<dbReference type="PROSITE" id="PS00518">
    <property type="entry name" value="ZF_RING_1"/>
    <property type="match status" value="1"/>
</dbReference>
<evidence type="ECO:0000256" key="5">
    <source>
        <dbReference type="SAM" id="Coils"/>
    </source>
</evidence>
<dbReference type="InterPro" id="IPR043136">
    <property type="entry name" value="B30.2/SPRY_sf"/>
</dbReference>